<dbReference type="Pfam" id="PF02682">
    <property type="entry name" value="CT_C_D"/>
    <property type="match status" value="1"/>
</dbReference>
<keyword evidence="1" id="KW-0547">Nucleotide-binding</keyword>
<dbReference type="SUPFAM" id="SSF160467">
    <property type="entry name" value="PH0987 N-terminal domain-like"/>
    <property type="match status" value="1"/>
</dbReference>
<dbReference type="RefSeq" id="WP_108966484.1">
    <property type="nucleotide sequence ID" value="NZ_CP022189.1"/>
</dbReference>
<evidence type="ECO:0000313" key="6">
    <source>
        <dbReference type="Proteomes" id="UP000244915"/>
    </source>
</evidence>
<dbReference type="InterPro" id="IPR010016">
    <property type="entry name" value="PxpB"/>
</dbReference>
<keyword evidence="2 5" id="KW-0378">Hydrolase</keyword>
<dbReference type="SUPFAM" id="SSF50891">
    <property type="entry name" value="Cyclophilin-like"/>
    <property type="match status" value="1"/>
</dbReference>
<dbReference type="Proteomes" id="UP000244915">
    <property type="component" value="Chromosome 1"/>
</dbReference>
<dbReference type="GO" id="GO:0005524">
    <property type="term" value="F:ATP binding"/>
    <property type="evidence" value="ECO:0007669"/>
    <property type="project" value="UniProtKB-KW"/>
</dbReference>
<evidence type="ECO:0000313" key="5">
    <source>
        <dbReference type="EMBL" id="AWI84014.1"/>
    </source>
</evidence>
<dbReference type="SMART" id="SM00796">
    <property type="entry name" value="AHS1"/>
    <property type="match status" value="1"/>
</dbReference>
<dbReference type="PANTHER" id="PTHR34698">
    <property type="entry name" value="5-OXOPROLINASE SUBUNIT B"/>
    <property type="match status" value="1"/>
</dbReference>
<protein>
    <submittedName>
        <fullName evidence="5">Allophanate hydrolase</fullName>
    </submittedName>
</protein>
<dbReference type="AlphaFoldDB" id="A0A2U8HDY6"/>
<name>A0A2U8HDY6_9RHOB</name>
<dbReference type="InterPro" id="IPR003833">
    <property type="entry name" value="CT_C_D"/>
</dbReference>
<gene>
    <name evidence="5" type="ORF">CEW88_10175</name>
</gene>
<evidence type="ECO:0000256" key="1">
    <source>
        <dbReference type="ARBA" id="ARBA00022741"/>
    </source>
</evidence>
<dbReference type="GO" id="GO:0016787">
    <property type="term" value="F:hydrolase activity"/>
    <property type="evidence" value="ECO:0007669"/>
    <property type="project" value="UniProtKB-KW"/>
</dbReference>
<dbReference type="OrthoDB" id="9778567at2"/>
<dbReference type="Gene3D" id="2.40.100.10">
    <property type="entry name" value="Cyclophilin-like"/>
    <property type="match status" value="1"/>
</dbReference>
<reference evidence="5 6" key="1">
    <citation type="submission" date="2017-06" db="EMBL/GenBank/DDBJ databases">
        <title>Yangia sp. YSBP01 complete genome sequence.</title>
        <authorList>
            <person name="Woo J.-H."/>
            <person name="Kim H.-S."/>
        </authorList>
    </citation>
    <scope>NUCLEOTIDE SEQUENCE [LARGE SCALE GENOMIC DNA]</scope>
    <source>
        <strain evidence="5 6">YSBP01</strain>
    </source>
</reference>
<organism evidence="5 6">
    <name type="scientific">Alloyangia pacifica</name>
    <dbReference type="NCBI Taxonomy" id="311180"/>
    <lineage>
        <taxon>Bacteria</taxon>
        <taxon>Pseudomonadati</taxon>
        <taxon>Pseudomonadota</taxon>
        <taxon>Alphaproteobacteria</taxon>
        <taxon>Rhodobacterales</taxon>
        <taxon>Roseobacteraceae</taxon>
        <taxon>Alloyangia</taxon>
    </lineage>
</organism>
<evidence type="ECO:0000259" key="4">
    <source>
        <dbReference type="SMART" id="SM00796"/>
    </source>
</evidence>
<keyword evidence="3" id="KW-0067">ATP-binding</keyword>
<dbReference type="InterPro" id="IPR029000">
    <property type="entry name" value="Cyclophilin-like_dom_sf"/>
</dbReference>
<dbReference type="EMBL" id="CP022189">
    <property type="protein sequence ID" value="AWI84014.1"/>
    <property type="molecule type" value="Genomic_DNA"/>
</dbReference>
<dbReference type="PANTHER" id="PTHR34698:SF2">
    <property type="entry name" value="5-OXOPROLINASE SUBUNIT B"/>
    <property type="match status" value="1"/>
</dbReference>
<sequence>MTHTSSYPLLRTAGIDGMLVSFGDRLSEPANRAALAFRAALERESWEGVEEISSSLVSAYLRFDPLAVPHADLEARLRALMGSRDWLQAELPHGRRLHRIPTAYGGTLAPQLAEAAQVAGMTEADAVESLSSARVRVTALGFAPGQPYLGELPEVWNIPRQQALTPRVPQGALVLAIRQFVIFSVTAPTGWRHVGQTAAPLFRLGAKRPFLLAPGDEVEFPQVSVEVFERMQDDPDGGASWEALP</sequence>
<dbReference type="KEGG" id="ypac:CEW88_10175"/>
<evidence type="ECO:0000256" key="3">
    <source>
        <dbReference type="ARBA" id="ARBA00022840"/>
    </source>
</evidence>
<dbReference type="Gene3D" id="3.30.1360.40">
    <property type="match status" value="1"/>
</dbReference>
<accession>A0A2U8HDY6</accession>
<feature type="domain" description="Carboxyltransferase" evidence="4">
    <location>
        <begin position="8"/>
        <end position="212"/>
    </location>
</feature>
<proteinExistence type="predicted"/>
<evidence type="ECO:0000256" key="2">
    <source>
        <dbReference type="ARBA" id="ARBA00022801"/>
    </source>
</evidence>